<dbReference type="Gene3D" id="3.90.75.20">
    <property type="match status" value="1"/>
</dbReference>
<dbReference type="InterPro" id="IPR044925">
    <property type="entry name" value="His-Me_finger_sf"/>
</dbReference>
<evidence type="ECO:0000256" key="1">
    <source>
        <dbReference type="SAM" id="MobiDB-lite"/>
    </source>
</evidence>
<name>A0A0F9WMC5_9ZZZZ</name>
<comment type="caution">
    <text evidence="3">The sequence shown here is derived from an EMBL/GenBank/DDBJ whole genome shotgun (WGS) entry which is preliminary data.</text>
</comment>
<dbReference type="Pfam" id="PF13392">
    <property type="entry name" value="HNH_3"/>
    <property type="match status" value="1"/>
</dbReference>
<proteinExistence type="predicted"/>
<gene>
    <name evidence="3" type="ORF">LCGC14_0336080</name>
</gene>
<evidence type="ECO:0000313" key="3">
    <source>
        <dbReference type="EMBL" id="KKN79753.1"/>
    </source>
</evidence>
<feature type="domain" description="HNH nuclease" evidence="2">
    <location>
        <begin position="81"/>
        <end position="124"/>
    </location>
</feature>
<sequence length="187" mass="21048">MPEEKSTVQYRLVQGHSAYRVGDDGSVWSRYQKTAPAMKDGRCTGPQYILGDDWRPLRLGHNRTGYPRAAIFDGAGRQVKRMVHLLMLEAFVGPRPAGPVACHANDIKTDNRLSNLRWDTPSSNWDDRRRNGRTSGKKGEQHPMAKLTESDVRDIRSLDARGIPSMALAEIYSVRASCRARTRKLSV</sequence>
<reference evidence="3" key="1">
    <citation type="journal article" date="2015" name="Nature">
        <title>Complex archaea that bridge the gap between prokaryotes and eukaryotes.</title>
        <authorList>
            <person name="Spang A."/>
            <person name="Saw J.H."/>
            <person name="Jorgensen S.L."/>
            <person name="Zaremba-Niedzwiedzka K."/>
            <person name="Martijn J."/>
            <person name="Lind A.E."/>
            <person name="van Eijk R."/>
            <person name="Schleper C."/>
            <person name="Guy L."/>
            <person name="Ettema T.J."/>
        </authorList>
    </citation>
    <scope>NUCLEOTIDE SEQUENCE</scope>
</reference>
<evidence type="ECO:0000259" key="2">
    <source>
        <dbReference type="Pfam" id="PF13392"/>
    </source>
</evidence>
<organism evidence="3">
    <name type="scientific">marine sediment metagenome</name>
    <dbReference type="NCBI Taxonomy" id="412755"/>
    <lineage>
        <taxon>unclassified sequences</taxon>
        <taxon>metagenomes</taxon>
        <taxon>ecological metagenomes</taxon>
    </lineage>
</organism>
<dbReference type="SUPFAM" id="SSF54060">
    <property type="entry name" value="His-Me finger endonucleases"/>
    <property type="match status" value="1"/>
</dbReference>
<feature type="compositionally biased region" description="Basic and acidic residues" evidence="1">
    <location>
        <begin position="137"/>
        <end position="149"/>
    </location>
</feature>
<accession>A0A0F9WMC5</accession>
<dbReference type="EMBL" id="LAZR01000242">
    <property type="protein sequence ID" value="KKN79753.1"/>
    <property type="molecule type" value="Genomic_DNA"/>
</dbReference>
<protein>
    <recommendedName>
        <fullName evidence="2">HNH nuclease domain-containing protein</fullName>
    </recommendedName>
</protein>
<dbReference type="AlphaFoldDB" id="A0A0F9WMC5"/>
<dbReference type="InterPro" id="IPR003615">
    <property type="entry name" value="HNH_nuc"/>
</dbReference>
<feature type="region of interest" description="Disordered" evidence="1">
    <location>
        <begin position="118"/>
        <end position="149"/>
    </location>
</feature>